<dbReference type="SUPFAM" id="SSF51735">
    <property type="entry name" value="NAD(P)-binding Rossmann-fold domains"/>
    <property type="match status" value="1"/>
</dbReference>
<dbReference type="Pfam" id="PF21075">
    <property type="entry name" value="GDH_ACT1"/>
    <property type="match status" value="1"/>
</dbReference>
<dbReference type="InterPro" id="IPR049058">
    <property type="entry name" value="NAD_Glu_DH_HM2"/>
</dbReference>
<dbReference type="EMBL" id="CP054143">
    <property type="protein sequence ID" value="QKJ67688.1"/>
    <property type="molecule type" value="Genomic_DNA"/>
</dbReference>
<gene>
    <name evidence="7" type="ORF">HQN60_13730</name>
</gene>
<dbReference type="Pfam" id="PF21073">
    <property type="entry name" value="GDH_HM1"/>
    <property type="match status" value="1"/>
</dbReference>
<dbReference type="Pfam" id="PF21078">
    <property type="entry name" value="GDH_HM3"/>
    <property type="match status" value="1"/>
</dbReference>
<reference evidence="7 8" key="1">
    <citation type="submission" date="2020-05" db="EMBL/GenBank/DDBJ databases">
        <title>Complete genome sequence of Deefgea sp. D17.</title>
        <authorList>
            <person name="Bae J.-W."/>
            <person name="Han J.E."/>
        </authorList>
    </citation>
    <scope>NUCLEOTIDE SEQUENCE [LARGE SCALE GENOMIC DNA]</scope>
    <source>
        <strain evidence="7 8">D17</strain>
    </source>
</reference>
<evidence type="ECO:0000259" key="6">
    <source>
        <dbReference type="Pfam" id="PF21077"/>
    </source>
</evidence>
<accession>A0A6M8SUC3</accession>
<dbReference type="InterPro" id="IPR049059">
    <property type="entry name" value="NAD_Glu_DH_HM1"/>
</dbReference>
<dbReference type="InterPro" id="IPR036291">
    <property type="entry name" value="NAD(P)-bd_dom_sf"/>
</dbReference>
<evidence type="ECO:0000259" key="4">
    <source>
        <dbReference type="Pfam" id="PF21075"/>
    </source>
</evidence>
<sequence>MSTSTPLQALQTWATEHVSGDIATALQQYYANVPEDDLQSRATEDLAGALLAHWRMAAPRQPQQRLIRVYNPNLSEHGWQCPHTVIEIVQDDMPFLVDSVGIVLARLKYTAHSVIHPVFKVLRDAEGRITQLDPKGCAESWMHFEINRISDAASMAHIEQEINQALDSIAISVADWPAMTDRVMAALEQLRSDPPPLPRSVVTETIAYLEWLLSGHFVFLGLRDYQFSGESLNVVAHSGKGLLRDNGLAQPSHIWASLSPDLRQIAYTPDRLLMLTKSDHRSMVHRPVYLDTVLLRHLNADGQLMGELRIVGLYSASAYTAPPRQIPILRQKIDHAMALCGAELTGYRGKALLNVLDTYPRDELIEIEVAELARIANGVVNLHERNRVRAFFRDDIYRRYVSVMVFVPRDNYSTDVRIKIGNLLMQHLNGNATEFNVLLSDNPLARIHYIVRRSAVSDTQYDAKAIEIEIEHLAQRWQDGLHQQLIQSFGEEKGGTLQQKYLNAFPAAYCADFSARVAIHDVEALERALQSQQLVATLTPGSALDEMVWRLKLYQHQAIELSDFLPLLESLGVRILDERPYTIHFEQQTAWIVDIGIRLPAQASLESAEQRLRFLAAFIALSKGAAENDKLNQLILHNGLAWRDVLILRAYSRFLKQVALKYDMDTIADCLLRYGTQAQQLVHAFELLHHPQQAEPAVAEITLEEIAQAARAMPNIDDEKIISGLLSAIQATLRTNFYQDNGNKTYLSLKIASGQMPMMPQPVPMFEIFVYSPQMEGVHLRGGKVARGGLRWSDRREDFRTEVLGLVKAQMVKNTVIVPVGSKGGFIVKNPPLEREALLASGVACYQTFIRGLLDLTDNFINGQIIPPANVLRRDGDDPYLVVAADKGTATFSDIANAISQEYNFWLDDAFASGGSVGYDHKKMGITARGAWISVERSFREMGIDTNTDAFTAVGIGDMSGDVFGNGLLRTPTIQLLAAFDHRHIFLDPQPDSAVAFAERARMYALPRSSWADYNPELISEGGGVYARTLKKIKISEQIRQRLQIEDAELEPDQLIQALLKAPVDLLYNGGIGTYVKSSAQTHAEVNDRNNDAVRVDGRDLRCKVIAEGGNLGFTQLGRIEYALNGGRIHTDAIDNSAGVDCSDHEVNIKILLGRIVADGDLTLKQRNEVLASMTDEVGHLVLRDNELQTLAISLEFSQSLSLASVHLRLMQSMEAAGKLSRRIEYLPSNNQLIERQALGLGLSRPEIAVLMAYAKIVIKQNLLDESLIDDSKWNQRLTQYFPSRLRESFAAQLPLHPLRREIIATVLTNHIVNRFGTNSVYRLQEETERSCSDIVDALIAAESLLDSETLALEIEQNADQCSSEGQNTLLLQVRRQTERVARWLLQQTLSKPALDHMRTCAALALPQLPLWLTSSPSHQTQALQWQAAGVSGGLAMKVLAVQEAQSLLELSQCSNDSGQLAEHMRMYLALGEALELKWLALAIEQLPRESRWQTLARLAVRDDLQRLHKELFMQAWQQSPDNLSEWLAQNSSARERVSAMFTELRAANPDLAMISAALRELRHRLIVKTALSEV</sequence>
<feature type="domain" description="NAD-glutamate dehydrogenase N-terminal ACT1" evidence="4">
    <location>
        <begin position="26"/>
        <end position="162"/>
    </location>
</feature>
<organism evidence="7 8">
    <name type="scientific">Deefgea piscis</name>
    <dbReference type="NCBI Taxonomy" id="2739061"/>
    <lineage>
        <taxon>Bacteria</taxon>
        <taxon>Pseudomonadati</taxon>
        <taxon>Pseudomonadota</taxon>
        <taxon>Betaproteobacteria</taxon>
        <taxon>Neisseriales</taxon>
        <taxon>Chitinibacteraceae</taxon>
        <taxon>Deefgea</taxon>
    </lineage>
</organism>
<evidence type="ECO:0000313" key="7">
    <source>
        <dbReference type="EMBL" id="QKJ67688.1"/>
    </source>
</evidence>
<dbReference type="PIRSF" id="PIRSF036761">
    <property type="entry name" value="GDH_Mll4104"/>
    <property type="match status" value="1"/>
</dbReference>
<dbReference type="InterPro" id="IPR046346">
    <property type="entry name" value="Aminoacid_DH-like_N_sf"/>
</dbReference>
<protein>
    <submittedName>
        <fullName evidence="7">NAD-glutamate dehydrogenase</fullName>
    </submittedName>
</protein>
<evidence type="ECO:0000259" key="3">
    <source>
        <dbReference type="Pfam" id="PF21074"/>
    </source>
</evidence>
<dbReference type="InterPro" id="IPR007780">
    <property type="entry name" value="NAD_Glu_DH_bac"/>
</dbReference>
<proteinExistence type="predicted"/>
<dbReference type="InterPro" id="IPR049062">
    <property type="entry name" value="NAD_Glu_DH_ACT2"/>
</dbReference>
<dbReference type="Pfam" id="PF21074">
    <property type="entry name" value="GDH_C"/>
    <property type="match status" value="1"/>
</dbReference>
<dbReference type="Pfam" id="PF05088">
    <property type="entry name" value="Bac_GDH_CD"/>
    <property type="match status" value="1"/>
</dbReference>
<dbReference type="Pfam" id="PF21079">
    <property type="entry name" value="GDH_HM2"/>
    <property type="match status" value="1"/>
</dbReference>
<dbReference type="InterPro" id="IPR049064">
    <property type="entry name" value="NAD_Glu_DH_ACT3"/>
</dbReference>
<dbReference type="SUPFAM" id="SSF53223">
    <property type="entry name" value="Aminoacid dehydrogenase-like, N-terminal domain"/>
    <property type="match status" value="1"/>
</dbReference>
<dbReference type="PANTHER" id="PTHR43403">
    <property type="entry name" value="NAD-SPECIFIC GLUTAMATE DEHYDROGENASE"/>
    <property type="match status" value="1"/>
</dbReference>
<name>A0A6M8SUC3_9NEIS</name>
<dbReference type="Proteomes" id="UP000504844">
    <property type="component" value="Chromosome"/>
</dbReference>
<dbReference type="GO" id="GO:0004352">
    <property type="term" value="F:glutamate dehydrogenase (NAD+) activity"/>
    <property type="evidence" value="ECO:0007669"/>
    <property type="project" value="InterPro"/>
</dbReference>
<keyword evidence="1" id="KW-0560">Oxidoreductase</keyword>
<evidence type="ECO:0000313" key="8">
    <source>
        <dbReference type="Proteomes" id="UP000504844"/>
    </source>
</evidence>
<keyword evidence="8" id="KW-1185">Reference proteome</keyword>
<dbReference type="RefSeq" id="WP_173534189.1">
    <property type="nucleotide sequence ID" value="NZ_CP054143.1"/>
</dbReference>
<feature type="domain" description="NAD-glutamate dehydrogenase catalytic" evidence="2">
    <location>
        <begin position="706"/>
        <end position="1195"/>
    </location>
</feature>
<evidence type="ECO:0000259" key="5">
    <source>
        <dbReference type="Pfam" id="PF21076"/>
    </source>
</evidence>
<dbReference type="InterPro" id="IPR024727">
    <property type="entry name" value="NAD_Glu_DH_N_ACT1"/>
</dbReference>
<dbReference type="GO" id="GO:0006538">
    <property type="term" value="P:L-glutamate catabolic process"/>
    <property type="evidence" value="ECO:0007669"/>
    <property type="project" value="InterPro"/>
</dbReference>
<dbReference type="Pfam" id="PF21077">
    <property type="entry name" value="GDH_ACT3"/>
    <property type="match status" value="1"/>
</dbReference>
<evidence type="ECO:0000259" key="2">
    <source>
        <dbReference type="Pfam" id="PF05088"/>
    </source>
</evidence>
<evidence type="ECO:0000256" key="1">
    <source>
        <dbReference type="ARBA" id="ARBA00023002"/>
    </source>
</evidence>
<dbReference type="Pfam" id="PF21076">
    <property type="entry name" value="GDH_ACT2"/>
    <property type="match status" value="1"/>
</dbReference>
<dbReference type="GO" id="GO:0004069">
    <property type="term" value="F:L-aspartate:2-oxoglutarate aminotransferase activity"/>
    <property type="evidence" value="ECO:0007669"/>
    <property type="project" value="InterPro"/>
</dbReference>
<dbReference type="KEGG" id="dee:HQN60_13730"/>
<dbReference type="InterPro" id="IPR028971">
    <property type="entry name" value="NAD-GDH_cat"/>
</dbReference>
<dbReference type="PANTHER" id="PTHR43403:SF1">
    <property type="entry name" value="NAD-SPECIFIC GLUTAMATE DEHYDROGENASE"/>
    <property type="match status" value="1"/>
</dbReference>
<dbReference type="InterPro" id="IPR048381">
    <property type="entry name" value="GDH_C"/>
</dbReference>
<feature type="domain" description="NAD-specific glutamate dehydrogenase C-terminal" evidence="3">
    <location>
        <begin position="1240"/>
        <end position="1563"/>
    </location>
</feature>
<feature type="domain" description="NAD-glutamate dehydrogenase ACT2" evidence="5">
    <location>
        <begin position="389"/>
        <end position="478"/>
    </location>
</feature>
<feature type="domain" description="NAD-glutamate dehydrogenase ACT3" evidence="6">
    <location>
        <begin position="545"/>
        <end position="608"/>
    </location>
</feature>
<dbReference type="Gene3D" id="3.40.50.720">
    <property type="entry name" value="NAD(P)-binding Rossmann-like Domain"/>
    <property type="match status" value="1"/>
</dbReference>
<dbReference type="InterPro" id="IPR049056">
    <property type="entry name" value="NAD_Glu_DH_HM3"/>
</dbReference>